<dbReference type="EMBL" id="JADKNH010000007">
    <property type="protein sequence ID" value="MBF4693903.1"/>
    <property type="molecule type" value="Genomic_DNA"/>
</dbReference>
<accession>A0ABR9ZUR6</accession>
<dbReference type="Gene3D" id="3.30.2220.30">
    <property type="match status" value="1"/>
</dbReference>
<comment type="caution">
    <text evidence="1">The sequence shown here is derived from an EMBL/GenBank/DDBJ whole genome shotgun (WGS) entry which is preliminary data.</text>
</comment>
<name>A0ABR9ZUR6_9FIRM</name>
<gene>
    <name evidence="1" type="ORF">ISU02_12350</name>
</gene>
<evidence type="ECO:0000313" key="1">
    <source>
        <dbReference type="EMBL" id="MBF4693903.1"/>
    </source>
</evidence>
<dbReference type="Pfam" id="PF08890">
    <property type="entry name" value="Phage_TAC_5"/>
    <property type="match status" value="1"/>
</dbReference>
<keyword evidence="2" id="KW-1185">Reference proteome</keyword>
<dbReference type="InterPro" id="IPR038559">
    <property type="entry name" value="XkdN-like_sf"/>
</dbReference>
<evidence type="ECO:0000313" key="2">
    <source>
        <dbReference type="Proteomes" id="UP000614200"/>
    </source>
</evidence>
<reference evidence="1 2" key="1">
    <citation type="submission" date="2020-11" db="EMBL/GenBank/DDBJ databases">
        <title>Fusibacter basophilias sp. nov.</title>
        <authorList>
            <person name="Qiu D."/>
        </authorList>
    </citation>
    <scope>NUCLEOTIDE SEQUENCE [LARGE SCALE GENOMIC DNA]</scope>
    <source>
        <strain evidence="1 2">Q10-2</strain>
    </source>
</reference>
<dbReference type="InterPro" id="IPR014986">
    <property type="entry name" value="XkdN-like"/>
</dbReference>
<proteinExistence type="predicted"/>
<protein>
    <submittedName>
        <fullName evidence="1">XkdN-like protein</fullName>
    </submittedName>
</protein>
<dbReference type="Proteomes" id="UP000614200">
    <property type="component" value="Unassembled WGS sequence"/>
</dbReference>
<organism evidence="1 2">
    <name type="scientific">Fusibacter ferrireducens</name>
    <dbReference type="NCBI Taxonomy" id="2785058"/>
    <lineage>
        <taxon>Bacteria</taxon>
        <taxon>Bacillati</taxon>
        <taxon>Bacillota</taxon>
        <taxon>Clostridia</taxon>
        <taxon>Eubacteriales</taxon>
        <taxon>Eubacteriales Family XII. Incertae Sedis</taxon>
        <taxon>Fusibacter</taxon>
    </lineage>
</organism>
<sequence length="140" mass="15655">MAATNKAKNALSLLLNSKMEIVDLPKKSIEIPRLSQAFGEKMTFTIRALNNKEFKNIQDLAIKFDKKDADIDTNLVQSMILIEGIVEPSLKDKELRDKFGAATPIDLLEKLLLPGEILHLYNQISELSGFGDDSIVQIKN</sequence>
<dbReference type="RefSeq" id="WP_194702144.1">
    <property type="nucleotide sequence ID" value="NZ_JADKNH010000007.1"/>
</dbReference>